<proteinExistence type="predicted"/>
<dbReference type="WBParaSite" id="ACRNAN_scaffold17499.g23212.t1">
    <property type="protein sequence ID" value="ACRNAN_scaffold17499.g23212.t1"/>
    <property type="gene ID" value="ACRNAN_scaffold17499.g23212"/>
</dbReference>
<evidence type="ECO:0000256" key="1">
    <source>
        <dbReference type="ARBA" id="ARBA00022723"/>
    </source>
</evidence>
<evidence type="ECO:0000256" key="8">
    <source>
        <dbReference type="ARBA" id="ARBA00023242"/>
    </source>
</evidence>
<keyword evidence="6" id="KW-0804">Transcription</keyword>
<dbReference type="PANTHER" id="PTHR47519">
    <property type="entry name" value="NUCLEAR HORMONE RECEPTOR FAMILY MEMBER NHR-31-RELATED"/>
    <property type="match status" value="1"/>
</dbReference>
<keyword evidence="3" id="KW-0862">Zinc</keyword>
<reference evidence="11" key="1">
    <citation type="submission" date="2022-11" db="UniProtKB">
        <authorList>
            <consortium name="WormBaseParasite"/>
        </authorList>
    </citation>
    <scope>IDENTIFICATION</scope>
</reference>
<keyword evidence="4" id="KW-0805">Transcription regulation</keyword>
<keyword evidence="7" id="KW-0675">Receptor</keyword>
<sequence>MEKDICIICGDEQGITSHYGAISCMECKSFFRGAIIKGQDCRCTKSGNCIINQSMNTGDRGPKSSP</sequence>
<evidence type="ECO:0000256" key="6">
    <source>
        <dbReference type="ARBA" id="ARBA00023163"/>
    </source>
</evidence>
<dbReference type="Pfam" id="PF00105">
    <property type="entry name" value="zf-C4"/>
    <property type="match status" value="1"/>
</dbReference>
<organism evidence="10 11">
    <name type="scientific">Acrobeloides nanus</name>
    <dbReference type="NCBI Taxonomy" id="290746"/>
    <lineage>
        <taxon>Eukaryota</taxon>
        <taxon>Metazoa</taxon>
        <taxon>Ecdysozoa</taxon>
        <taxon>Nematoda</taxon>
        <taxon>Chromadorea</taxon>
        <taxon>Rhabditida</taxon>
        <taxon>Tylenchina</taxon>
        <taxon>Cephalobomorpha</taxon>
        <taxon>Cephaloboidea</taxon>
        <taxon>Cephalobidae</taxon>
        <taxon>Acrobeloides</taxon>
    </lineage>
</organism>
<evidence type="ECO:0000256" key="3">
    <source>
        <dbReference type="ARBA" id="ARBA00022833"/>
    </source>
</evidence>
<accession>A0A914D1G8</accession>
<dbReference type="InterPro" id="IPR001628">
    <property type="entry name" value="Znf_hrmn_rcpt"/>
</dbReference>
<keyword evidence="5" id="KW-0238">DNA-binding</keyword>
<dbReference type="InterPro" id="IPR052496">
    <property type="entry name" value="Orphan_Nuclear_Rcpt"/>
</dbReference>
<dbReference type="Proteomes" id="UP000887540">
    <property type="component" value="Unplaced"/>
</dbReference>
<dbReference type="GO" id="GO:0008270">
    <property type="term" value="F:zinc ion binding"/>
    <property type="evidence" value="ECO:0007669"/>
    <property type="project" value="UniProtKB-KW"/>
</dbReference>
<dbReference type="AlphaFoldDB" id="A0A914D1G8"/>
<evidence type="ECO:0000256" key="7">
    <source>
        <dbReference type="ARBA" id="ARBA00023170"/>
    </source>
</evidence>
<keyword evidence="2" id="KW-0863">Zinc-finger</keyword>
<name>A0A914D1G8_9BILA</name>
<keyword evidence="8" id="KW-0539">Nucleus</keyword>
<dbReference type="GO" id="GO:0003700">
    <property type="term" value="F:DNA-binding transcription factor activity"/>
    <property type="evidence" value="ECO:0007669"/>
    <property type="project" value="InterPro"/>
</dbReference>
<evidence type="ECO:0000256" key="4">
    <source>
        <dbReference type="ARBA" id="ARBA00023015"/>
    </source>
</evidence>
<dbReference type="SUPFAM" id="SSF57716">
    <property type="entry name" value="Glucocorticoid receptor-like (DNA-binding domain)"/>
    <property type="match status" value="1"/>
</dbReference>
<evidence type="ECO:0000259" key="9">
    <source>
        <dbReference type="PROSITE" id="PS51030"/>
    </source>
</evidence>
<keyword evidence="10" id="KW-1185">Reference proteome</keyword>
<protein>
    <submittedName>
        <fullName evidence="11">Nuclear receptor domain-containing protein</fullName>
    </submittedName>
</protein>
<dbReference type="InterPro" id="IPR013088">
    <property type="entry name" value="Znf_NHR/GATA"/>
</dbReference>
<evidence type="ECO:0000313" key="11">
    <source>
        <dbReference type="WBParaSite" id="ACRNAN_scaffold17499.g23212.t1"/>
    </source>
</evidence>
<dbReference type="SMART" id="SM00399">
    <property type="entry name" value="ZnF_C4"/>
    <property type="match status" value="1"/>
</dbReference>
<evidence type="ECO:0000313" key="10">
    <source>
        <dbReference type="Proteomes" id="UP000887540"/>
    </source>
</evidence>
<dbReference type="PROSITE" id="PS51030">
    <property type="entry name" value="NUCLEAR_REC_DBD_2"/>
    <property type="match status" value="1"/>
</dbReference>
<dbReference type="GO" id="GO:0043565">
    <property type="term" value="F:sequence-specific DNA binding"/>
    <property type="evidence" value="ECO:0007669"/>
    <property type="project" value="InterPro"/>
</dbReference>
<dbReference type="PROSITE" id="PS51257">
    <property type="entry name" value="PROKAR_LIPOPROTEIN"/>
    <property type="match status" value="1"/>
</dbReference>
<dbReference type="PANTHER" id="PTHR47519:SF3">
    <property type="entry name" value="NUCLEAR HORMONE RECEPTOR FAMILY MEMBER NHR-5"/>
    <property type="match status" value="1"/>
</dbReference>
<evidence type="ECO:0000256" key="5">
    <source>
        <dbReference type="ARBA" id="ARBA00023125"/>
    </source>
</evidence>
<keyword evidence="1" id="KW-0479">Metal-binding</keyword>
<evidence type="ECO:0000256" key="2">
    <source>
        <dbReference type="ARBA" id="ARBA00022771"/>
    </source>
</evidence>
<dbReference type="Gene3D" id="3.30.50.10">
    <property type="entry name" value="Erythroid Transcription Factor GATA-1, subunit A"/>
    <property type="match status" value="1"/>
</dbReference>
<feature type="domain" description="Nuclear receptor" evidence="9">
    <location>
        <begin position="3"/>
        <end position="66"/>
    </location>
</feature>